<accession>A0ABS3BJN4</accession>
<protein>
    <submittedName>
        <fullName evidence="2">SRPBCC family protein</fullName>
    </submittedName>
</protein>
<reference evidence="2 3" key="1">
    <citation type="submission" date="2021-03" db="EMBL/GenBank/DDBJ databases">
        <title>novel species isolated from a fishpond in China.</title>
        <authorList>
            <person name="Lu H."/>
            <person name="Cai Z."/>
        </authorList>
    </citation>
    <scope>NUCLEOTIDE SEQUENCE [LARGE SCALE GENOMIC DNA]</scope>
    <source>
        <strain evidence="2 3">JCM 31546</strain>
    </source>
</reference>
<comment type="caution">
    <text evidence="2">The sequence shown here is derived from an EMBL/GenBank/DDBJ whole genome shotgun (WGS) entry which is preliminary data.</text>
</comment>
<evidence type="ECO:0000256" key="1">
    <source>
        <dbReference type="SAM" id="SignalP"/>
    </source>
</evidence>
<sequence>MKTLLLTFFLALALEPLLVRAQTQPNLNWPSGFSPEESSFYVENQIGIFGSPAEVWRELIRAEDWSSWYSGASDVQIQGESKEESLQAESSFFWKTMGLEFISEVREFVPESRLSWISCKKSIQGYHTWLIIPTRTGCRVITAESQNGWLTTMEKLFQPKKLYRQHEDWLQQLKARVENQQELTVSEVPKFK</sequence>
<dbReference type="Proteomes" id="UP000664698">
    <property type="component" value="Unassembled WGS sequence"/>
</dbReference>
<keyword evidence="1" id="KW-0732">Signal</keyword>
<dbReference type="SUPFAM" id="SSF55961">
    <property type="entry name" value="Bet v1-like"/>
    <property type="match status" value="1"/>
</dbReference>
<keyword evidence="3" id="KW-1185">Reference proteome</keyword>
<feature type="signal peptide" evidence="1">
    <location>
        <begin position="1"/>
        <end position="21"/>
    </location>
</feature>
<evidence type="ECO:0000313" key="2">
    <source>
        <dbReference type="EMBL" id="MBN7799487.1"/>
    </source>
</evidence>
<organism evidence="2 3">
    <name type="scientific">Algoriphagus aestuariicola</name>
    <dbReference type="NCBI Taxonomy" id="1852016"/>
    <lineage>
        <taxon>Bacteria</taxon>
        <taxon>Pseudomonadati</taxon>
        <taxon>Bacteroidota</taxon>
        <taxon>Cytophagia</taxon>
        <taxon>Cytophagales</taxon>
        <taxon>Cyclobacteriaceae</taxon>
        <taxon>Algoriphagus</taxon>
    </lineage>
</organism>
<proteinExistence type="predicted"/>
<dbReference type="RefSeq" id="WP_206567479.1">
    <property type="nucleotide sequence ID" value="NZ_JAFKCW010000001.1"/>
</dbReference>
<dbReference type="InterPro" id="IPR019587">
    <property type="entry name" value="Polyketide_cyclase/dehydratase"/>
</dbReference>
<dbReference type="InterPro" id="IPR023393">
    <property type="entry name" value="START-like_dom_sf"/>
</dbReference>
<feature type="chain" id="PRO_5045756328" evidence="1">
    <location>
        <begin position="22"/>
        <end position="192"/>
    </location>
</feature>
<dbReference type="Pfam" id="PF10604">
    <property type="entry name" value="Polyketide_cyc2"/>
    <property type="match status" value="1"/>
</dbReference>
<dbReference type="Gene3D" id="3.30.530.20">
    <property type="match status" value="1"/>
</dbReference>
<name>A0ABS3BJN4_9BACT</name>
<dbReference type="EMBL" id="JAFKCW010000001">
    <property type="protein sequence ID" value="MBN7799487.1"/>
    <property type="molecule type" value="Genomic_DNA"/>
</dbReference>
<evidence type="ECO:0000313" key="3">
    <source>
        <dbReference type="Proteomes" id="UP000664698"/>
    </source>
</evidence>
<gene>
    <name evidence="2" type="ORF">J0A67_01375</name>
</gene>